<dbReference type="GO" id="GO:0015252">
    <property type="term" value="F:proton channel activity"/>
    <property type="evidence" value="ECO:0007669"/>
    <property type="project" value="InterPro"/>
</dbReference>
<feature type="transmembrane region" description="Helical" evidence="13">
    <location>
        <begin position="144"/>
        <end position="164"/>
    </location>
</feature>
<keyword evidence="11" id="KW-0407">Ion channel</keyword>
<keyword evidence="7" id="KW-0630">Potassium</keyword>
<dbReference type="Pfam" id="PF06736">
    <property type="entry name" value="TMEM175"/>
    <property type="match status" value="1"/>
</dbReference>
<comment type="subcellular location">
    <subcellularLocation>
        <location evidence="1">Membrane</location>
        <topology evidence="1">Multi-pass membrane protein</topology>
    </subcellularLocation>
</comment>
<feature type="transmembrane region" description="Helical" evidence="13">
    <location>
        <begin position="99"/>
        <end position="120"/>
    </location>
</feature>
<sequence>MARFYALSDGIFAVIITVMVLAFKAPDGHDLRALISLWPDLVSYAVSYAFIAVVWLNHHATLRYAQYLTGTLALANFANLFAISFIPFTTAWLAESEMASFPLTLYALVFFLVQGTYMVLMRESFSHAPDGIDPGSRTWQWRRAWIMLAVFLVAALVTVMPPLLRLGLLASFLILYCRPDAFQRADDSAL</sequence>
<dbReference type="InterPro" id="IPR010617">
    <property type="entry name" value="TMEM175-like"/>
</dbReference>
<protein>
    <submittedName>
        <fullName evidence="14">Membrane protein</fullName>
    </submittedName>
</protein>
<comment type="similarity">
    <text evidence="2">Belongs to the TMEM175 family.</text>
</comment>
<proteinExistence type="inferred from homology"/>
<feature type="transmembrane region" description="Helical" evidence="13">
    <location>
        <begin position="7"/>
        <end position="25"/>
    </location>
</feature>
<evidence type="ECO:0000256" key="1">
    <source>
        <dbReference type="ARBA" id="ARBA00004141"/>
    </source>
</evidence>
<accession>A0A0G9GYJ7</accession>
<dbReference type="AlphaFoldDB" id="A0A0G9GYJ7"/>
<dbReference type="Proteomes" id="UP000035481">
    <property type="component" value="Unassembled WGS sequence"/>
</dbReference>
<evidence type="ECO:0000313" key="14">
    <source>
        <dbReference type="EMBL" id="KLD62301.1"/>
    </source>
</evidence>
<dbReference type="GO" id="GO:0016020">
    <property type="term" value="C:membrane"/>
    <property type="evidence" value="ECO:0007669"/>
    <property type="project" value="UniProtKB-SubCell"/>
</dbReference>
<evidence type="ECO:0000256" key="9">
    <source>
        <dbReference type="ARBA" id="ARBA00023065"/>
    </source>
</evidence>
<evidence type="ECO:0000256" key="3">
    <source>
        <dbReference type="ARBA" id="ARBA00022448"/>
    </source>
</evidence>
<evidence type="ECO:0000256" key="4">
    <source>
        <dbReference type="ARBA" id="ARBA00022538"/>
    </source>
</evidence>
<keyword evidence="8 13" id="KW-1133">Transmembrane helix</keyword>
<dbReference type="PANTHER" id="PTHR31462:SF5">
    <property type="entry name" value="ENDOSOMAL_LYSOSOMAL PROTON CHANNEL TMEM175"/>
    <property type="match status" value="1"/>
</dbReference>
<feature type="transmembrane region" description="Helical" evidence="13">
    <location>
        <begin position="37"/>
        <end position="56"/>
    </location>
</feature>
<dbReference type="PATRIC" id="fig|1440762.4.peg.3027"/>
<evidence type="ECO:0000256" key="7">
    <source>
        <dbReference type="ARBA" id="ARBA00022958"/>
    </source>
</evidence>
<feature type="transmembrane region" description="Helical" evidence="13">
    <location>
        <begin position="68"/>
        <end position="93"/>
    </location>
</feature>
<keyword evidence="4" id="KW-0633">Potassium transport</keyword>
<evidence type="ECO:0000256" key="2">
    <source>
        <dbReference type="ARBA" id="ARBA00006920"/>
    </source>
</evidence>
<dbReference type="EMBL" id="JPLA01000049">
    <property type="protein sequence ID" value="KLD62301.1"/>
    <property type="molecule type" value="Genomic_DNA"/>
</dbReference>
<evidence type="ECO:0000256" key="10">
    <source>
        <dbReference type="ARBA" id="ARBA00023136"/>
    </source>
</evidence>
<dbReference type="PANTHER" id="PTHR31462">
    <property type="entry name" value="ENDOSOMAL/LYSOSOMAL POTASSIUM CHANNEL TMEM175"/>
    <property type="match status" value="1"/>
</dbReference>
<evidence type="ECO:0000256" key="6">
    <source>
        <dbReference type="ARBA" id="ARBA00022826"/>
    </source>
</evidence>
<comment type="caution">
    <text evidence="14">The sequence shown here is derived from an EMBL/GenBank/DDBJ whole genome shotgun (WGS) entry which is preliminary data.</text>
</comment>
<evidence type="ECO:0000256" key="12">
    <source>
        <dbReference type="ARBA" id="ARBA00034430"/>
    </source>
</evidence>
<name>A0A0G9GYJ7_9GAMM</name>
<dbReference type="GO" id="GO:0005267">
    <property type="term" value="F:potassium channel activity"/>
    <property type="evidence" value="ECO:0007669"/>
    <property type="project" value="UniProtKB-KW"/>
</dbReference>
<keyword evidence="10 13" id="KW-0472">Membrane</keyword>
<evidence type="ECO:0000256" key="5">
    <source>
        <dbReference type="ARBA" id="ARBA00022692"/>
    </source>
</evidence>
<organism evidence="14 15">
    <name type="scientific">Dyella japonica DSM 16301</name>
    <dbReference type="NCBI Taxonomy" id="1440762"/>
    <lineage>
        <taxon>Bacteria</taxon>
        <taxon>Pseudomonadati</taxon>
        <taxon>Pseudomonadota</taxon>
        <taxon>Gammaproteobacteria</taxon>
        <taxon>Lysobacterales</taxon>
        <taxon>Rhodanobacteraceae</taxon>
        <taxon>Dyella</taxon>
    </lineage>
</organism>
<evidence type="ECO:0000313" key="15">
    <source>
        <dbReference type="Proteomes" id="UP000035481"/>
    </source>
</evidence>
<keyword evidence="9" id="KW-0406">Ion transport</keyword>
<keyword evidence="3" id="KW-0813">Transport</keyword>
<comment type="catalytic activity">
    <reaction evidence="12">
        <text>K(+)(in) = K(+)(out)</text>
        <dbReference type="Rhea" id="RHEA:29463"/>
        <dbReference type="ChEBI" id="CHEBI:29103"/>
    </reaction>
</comment>
<reference evidence="14 15" key="1">
    <citation type="journal article" date="2015" name="Antonie Van Leeuwenhoek">
        <title>A phylogenomic and molecular marker based taxonomic framework for the order Xanthomonadales: proposal to transfer the families Algiphilaceae and Solimonadaceae to the order Nevskiales ord. nov. and to create a new family within the order Xanthomonadales, the family Rhodanobacteraceae fam. nov., containing the genus Rhodanobacter and its closest relatives.</title>
        <authorList>
            <person name="Naushad S."/>
            <person name="Adeolu M."/>
            <person name="Wong S."/>
            <person name="Sohail M."/>
            <person name="Schellhorn H.E."/>
            <person name="Gupta R.S."/>
        </authorList>
    </citation>
    <scope>NUCLEOTIDE SEQUENCE [LARGE SCALE GENOMIC DNA]</scope>
    <source>
        <strain evidence="14 15">DSM 16301</strain>
    </source>
</reference>
<keyword evidence="6" id="KW-0631">Potassium channel</keyword>
<evidence type="ECO:0000256" key="11">
    <source>
        <dbReference type="ARBA" id="ARBA00023303"/>
    </source>
</evidence>
<evidence type="ECO:0000256" key="13">
    <source>
        <dbReference type="SAM" id="Phobius"/>
    </source>
</evidence>
<keyword evidence="5 13" id="KW-0812">Transmembrane</keyword>
<evidence type="ECO:0000256" key="8">
    <source>
        <dbReference type="ARBA" id="ARBA00022989"/>
    </source>
</evidence>
<gene>
    <name evidence="14" type="ORF">Y882_16505</name>
</gene>